<feature type="repeat" description="ARM" evidence="8">
    <location>
        <begin position="398"/>
        <end position="435"/>
    </location>
</feature>
<keyword evidence="6" id="KW-0449">Lipoprotein</keyword>
<feature type="repeat" description="ARM" evidence="8">
    <location>
        <begin position="356"/>
        <end position="398"/>
    </location>
</feature>
<evidence type="ECO:0000256" key="3">
    <source>
        <dbReference type="ARBA" id="ARBA00022554"/>
    </source>
</evidence>
<dbReference type="GO" id="GO:0005774">
    <property type="term" value="C:vacuolar membrane"/>
    <property type="evidence" value="ECO:0007669"/>
    <property type="project" value="UniProtKB-SubCell"/>
</dbReference>
<sequence>MESDKEKRGNFASDTKQFLEQHNRSFDEVQARRDALQRFLVTSAPSLFCEDKNFDNLYRNALLEAGGVHLAVKLLSSKEPQEMASRLLMGLVKAGDCAKQALLEEPCAIPSLVEVLQKGTSNARSYSAAILRNLSDGSEARSKMVAQQEGAVKGLIGLVTAVINDAVSQRRATEALANLAMYSGIQVGREALGKLAQLRLSRDEDLAEAATEALENLGRHSANQDAVAQVNTVYANVQKLKSDMVSDAKAAAEALLNACEDEDDDILERLVIKLGGMTPVMKLLDGAAEEDAAGLLMLLVNVGDSVIRTLVEHPSAIPSLVRILRNGTAPAQADAAGVFRNASHLEACSKLMAEKGAIEGLVDLLRSPGPTRQRRAAGALANLASHSEELRAAVGKAGAIGPLVELKASDHDDVAEAAADALDNLGLNDANKEEIKASEKTAPDAEPEADVTAVMLKSGCSPLKLPGAEEPKKVADQVQVGYPTPVPCQSVGLPDGAGARIGHQRIYWFVWTSKGGREHTAPQLPVHNELAMFSLRFDNGPIEDYQLDVLPLKVADVYPPQLPSGPDHKYDQKGEARKLLRMVLRPNISFFDCCSLSEQEIALKIANKLLGRGHGGSGHG</sequence>
<evidence type="ECO:0000256" key="2">
    <source>
        <dbReference type="ARBA" id="ARBA00005462"/>
    </source>
</evidence>
<keyword evidence="3" id="KW-0926">Vacuole</keyword>
<evidence type="ECO:0000313" key="9">
    <source>
        <dbReference type="EMBL" id="OLP76448.1"/>
    </source>
</evidence>
<dbReference type="SUPFAM" id="SSF48371">
    <property type="entry name" value="ARM repeat"/>
    <property type="match status" value="2"/>
</dbReference>
<comment type="subcellular location">
    <subcellularLocation>
        <location evidence="1">Vacuole membrane</location>
        <topology evidence="1">Lipid-anchor</topology>
    </subcellularLocation>
</comment>
<gene>
    <name evidence="9" type="primary">VAC8</name>
    <name evidence="9" type="ORF">AK812_SmicGene43618</name>
</gene>
<reference evidence="9 10" key="1">
    <citation type="submission" date="2016-02" db="EMBL/GenBank/DDBJ databases">
        <title>Genome analysis of coral dinoflagellate symbionts highlights evolutionary adaptations to a symbiotic lifestyle.</title>
        <authorList>
            <person name="Aranda M."/>
            <person name="Li Y."/>
            <person name="Liew Y.J."/>
            <person name="Baumgarten S."/>
            <person name="Simakov O."/>
            <person name="Wilson M."/>
            <person name="Piel J."/>
            <person name="Ashoor H."/>
            <person name="Bougouffa S."/>
            <person name="Bajic V.B."/>
            <person name="Ryu T."/>
            <person name="Ravasi T."/>
            <person name="Bayer T."/>
            <person name="Micklem G."/>
            <person name="Kim H."/>
            <person name="Bhak J."/>
            <person name="Lajeunesse T.C."/>
            <person name="Voolstra C.R."/>
        </authorList>
    </citation>
    <scope>NUCLEOTIDE SEQUENCE [LARGE SCALE GENOMIC DNA]</scope>
    <source>
        <strain evidence="9 10">CCMP2467</strain>
    </source>
</reference>
<dbReference type="Gene3D" id="1.25.10.10">
    <property type="entry name" value="Leucine-rich Repeat Variant"/>
    <property type="match status" value="2"/>
</dbReference>
<dbReference type="EMBL" id="LSRX01002022">
    <property type="protein sequence ID" value="OLP76448.1"/>
    <property type="molecule type" value="Genomic_DNA"/>
</dbReference>
<dbReference type="GO" id="GO:0071562">
    <property type="term" value="P:nucleus-vacuole junction assembly"/>
    <property type="evidence" value="ECO:0007669"/>
    <property type="project" value="InterPro"/>
</dbReference>
<evidence type="ECO:0000256" key="8">
    <source>
        <dbReference type="PROSITE-ProRule" id="PRU00259"/>
    </source>
</evidence>
<accession>A0A1Q9C0K6</accession>
<evidence type="ECO:0000256" key="4">
    <source>
        <dbReference type="ARBA" id="ARBA00022737"/>
    </source>
</evidence>
<dbReference type="OrthoDB" id="438065at2759"/>
<dbReference type="InterPro" id="IPR011989">
    <property type="entry name" value="ARM-like"/>
</dbReference>
<comment type="similarity">
    <text evidence="2">Belongs to the beta-catenin family.</text>
</comment>
<evidence type="ECO:0000256" key="6">
    <source>
        <dbReference type="ARBA" id="ARBA00023288"/>
    </source>
</evidence>
<keyword evidence="10" id="KW-1185">Reference proteome</keyword>
<protein>
    <recommendedName>
        <fullName evidence="7">Vacuolar protein 8</fullName>
    </recommendedName>
</protein>
<dbReference type="AlphaFoldDB" id="A0A1Q9C0K6"/>
<evidence type="ECO:0000256" key="7">
    <source>
        <dbReference type="ARBA" id="ARBA00026209"/>
    </source>
</evidence>
<dbReference type="InterPro" id="IPR016024">
    <property type="entry name" value="ARM-type_fold"/>
</dbReference>
<name>A0A1Q9C0K6_SYMMI</name>
<dbReference type="OMA" id="VHNELAM"/>
<dbReference type="InterPro" id="IPR000225">
    <property type="entry name" value="Armadillo"/>
</dbReference>
<proteinExistence type="inferred from homology"/>
<evidence type="ECO:0000313" key="10">
    <source>
        <dbReference type="Proteomes" id="UP000186817"/>
    </source>
</evidence>
<comment type="caution">
    <text evidence="9">The sequence shown here is derived from an EMBL/GenBank/DDBJ whole genome shotgun (WGS) entry which is preliminary data.</text>
</comment>
<keyword evidence="5" id="KW-0472">Membrane</keyword>
<dbReference type="PANTHER" id="PTHR47249">
    <property type="entry name" value="VACUOLAR PROTEIN 8"/>
    <property type="match status" value="1"/>
</dbReference>
<evidence type="ECO:0000256" key="1">
    <source>
        <dbReference type="ARBA" id="ARBA00004592"/>
    </source>
</evidence>
<dbReference type="SMART" id="SM00185">
    <property type="entry name" value="ARM"/>
    <property type="match status" value="6"/>
</dbReference>
<dbReference type="Proteomes" id="UP000186817">
    <property type="component" value="Unassembled WGS sequence"/>
</dbReference>
<dbReference type="InterPro" id="IPR045156">
    <property type="entry name" value="Vac8"/>
</dbReference>
<organism evidence="9 10">
    <name type="scientific">Symbiodinium microadriaticum</name>
    <name type="common">Dinoflagellate</name>
    <name type="synonym">Zooxanthella microadriatica</name>
    <dbReference type="NCBI Taxonomy" id="2951"/>
    <lineage>
        <taxon>Eukaryota</taxon>
        <taxon>Sar</taxon>
        <taxon>Alveolata</taxon>
        <taxon>Dinophyceae</taxon>
        <taxon>Suessiales</taxon>
        <taxon>Symbiodiniaceae</taxon>
        <taxon>Symbiodinium</taxon>
    </lineage>
</organism>
<dbReference type="PANTHER" id="PTHR47249:SF1">
    <property type="entry name" value="VACUOLAR PROTEIN 8"/>
    <property type="match status" value="1"/>
</dbReference>
<dbReference type="GO" id="GO:0043495">
    <property type="term" value="F:protein-membrane adaptor activity"/>
    <property type="evidence" value="ECO:0007669"/>
    <property type="project" value="InterPro"/>
</dbReference>
<keyword evidence="4" id="KW-0677">Repeat</keyword>
<dbReference type="PROSITE" id="PS50176">
    <property type="entry name" value="ARM_REPEAT"/>
    <property type="match status" value="2"/>
</dbReference>
<evidence type="ECO:0000256" key="5">
    <source>
        <dbReference type="ARBA" id="ARBA00023136"/>
    </source>
</evidence>